<dbReference type="Proteomes" id="UP001165653">
    <property type="component" value="Unassembled WGS sequence"/>
</dbReference>
<name>A0ABT3FXN1_9BACT</name>
<sequence>MYARSLGLLLLLAAPLHALPIGTEDFSYANNTPVAGNTGGTGFNKNLFNGDETAFISDWDAVFGIPTTNNGQLLTNNAGAKREYNGTIEGAGGAANDGQDDHERSGAIRAAGRVFYRFNMTRAASTTWSGASSYDFGTERIFFGVPSSSGTTGGLEFGCQISGSGGATYLSGIPADTGTHTLVAILDFDHNFIGIWLDPDGSDFYNETTGAHSCDAGGVYNGTNWSTAVRLAASSGGSTRWDNLSVATKWTDLGYIDPNDTDGDGMADTWELANNLNVGTNDSELDQDNDGLANLAEFLRGTDPHEEDSDGDGYEDGEEVAVGTNPNNPASYPGAPLPENLVGSERFNYPDGPIGGQSGGAHWDADNSEENNPFLGHTGSPSDWDVTSGTPQVTAGVLITQNSGAKREYNGPTEGVGATSDERAGAVNGTPTFRSHAIYYKFEMTRGADTQWSGASSFDFGQERYLFGVPGAANPASGSREFAIHDLNTNQWSYSGIVPITGQTYTLVAKIDFDSDIAALYLDPDLAQAEGLNDPAAVYPHTSDNWSSSVRLASGGSGQVQWDNLRVAYTWGELNDGPPVANDDSVTLHHNTIARIKVLGNDGGAIDPSSVSILAQASHGQAEANADGTILYRHLGGTPATDAFTYQVRNPDNTFSDTATVTLNFTGAARFDSDFVSFPSSPPLGALRVEDAFPGVTFDSPHGFSTIPGDTRKLFITEGGGRVFLIPDISTPAKVQILDISAAVQHDNNEQALKGIAAHPQWASNGYIYVTYNSKAGTVRLSRFTCETTAPYTAGSELILIDQDCDDSIHNIGTCQFGPDGYLYVSFGDEGTQQDGHNNSQHIDRNLWSCIIRIDVDKKPGSLPPNADPGADPYAGPDPAGQSNDADLVIPRVAGEAHYAIPADNPFVGATSFNGITLDPARVRTEIFVAGLRNPWRFSPEDSDGNGSVDQIWVGDVGRSAREELSVLTPGDNGGWGWREGSVAGMRDGDDLNGAPESAATLAAPLWDYAHGGGSLQGQSITGGFIYRGTAIPQLSGKYIFADYVSGNIWSLTPGGGAPVIERLGGEVAIVGLLTDPATGDILLLDRGNNGTSQGTGGIKRLTLGTDDSTLPATLSATNFFADIAELTPNPGAQAYVPNLRFWSDHAEKQRWFLIKNSTDTLGYSQDAAWSQPAGMIWVKHFDYPLEWESFTRSINGQSYTDRRPVAGSARRRLETRFLIRNEDGAYGISYRWAAPDSGVQTDAALADDDGESFDIGITLDGSPSAATWEIPSRAACMTCHTPEAGHALSFNTRQLNTVGTVSGLTGNLLTVLSSTGYLDGFSGDPASLPRHYRPDESGESLEARVRSYIDVNCAYCHKSGGTGGGTWDGRAHLPLAQTGLIHGATVDAPLHPDDRLVVPGNIPRSILFNRIAGANGYTGMPPLATNLPDLEAADLVANWISQELHPFGTYQEWRIARFGNDTSTAGLSTANPDGDKLDNFGEWAFGTDPLSADDAKAATALLLARPSSGEFRFTHRRLRAHALAGIHYTYRTSEDLSEWSGVSVIEEAAVSSPTDPAYETVTLALTPSQLSGVSRLFLQVHASP</sequence>
<dbReference type="Pfam" id="PF07995">
    <property type="entry name" value="GSDH"/>
    <property type="match status" value="1"/>
</dbReference>
<feature type="domain" description="Glucose/Sorbosone dehydrogenase" evidence="7">
    <location>
        <begin position="699"/>
        <end position="858"/>
    </location>
</feature>
<evidence type="ECO:0000256" key="1">
    <source>
        <dbReference type="ARBA" id="ARBA00004613"/>
    </source>
</evidence>
<dbReference type="Gene3D" id="2.120.10.30">
    <property type="entry name" value="TolB, C-terminal domain"/>
    <property type="match status" value="1"/>
</dbReference>
<evidence type="ECO:0000256" key="5">
    <source>
        <dbReference type="SAM" id="MobiDB-lite"/>
    </source>
</evidence>
<dbReference type="InterPro" id="IPR012938">
    <property type="entry name" value="Glc/Sorbosone_DH"/>
</dbReference>
<evidence type="ECO:0000313" key="9">
    <source>
        <dbReference type="Proteomes" id="UP001165653"/>
    </source>
</evidence>
<feature type="signal peptide" evidence="6">
    <location>
        <begin position="1"/>
        <end position="18"/>
    </location>
</feature>
<comment type="caution">
    <text evidence="8">The sequence shown here is derived from an EMBL/GenBank/DDBJ whole genome shotgun (WGS) entry which is preliminary data.</text>
</comment>
<dbReference type="PANTHER" id="PTHR19328:SF75">
    <property type="entry name" value="ALDOSE SUGAR DEHYDROGENASE YLII"/>
    <property type="match status" value="1"/>
</dbReference>
<reference evidence="8" key="1">
    <citation type="submission" date="2022-10" db="EMBL/GenBank/DDBJ databases">
        <title>Luteolibacter sp. GHJ8, whole genome shotgun sequencing project.</title>
        <authorList>
            <person name="Zhao G."/>
            <person name="Shen L."/>
        </authorList>
    </citation>
    <scope>NUCLEOTIDE SEQUENCE</scope>
    <source>
        <strain evidence="8">GHJ8</strain>
    </source>
</reference>
<gene>
    <name evidence="8" type="ORF">OJ996_02055</name>
</gene>
<dbReference type="Pfam" id="PF18884">
    <property type="entry name" value="TSP3_bac"/>
    <property type="match status" value="2"/>
</dbReference>
<dbReference type="SUPFAM" id="SSF50952">
    <property type="entry name" value="Soluble quinoprotein glucose dehydrogenase"/>
    <property type="match status" value="1"/>
</dbReference>
<keyword evidence="9" id="KW-1185">Reference proteome</keyword>
<evidence type="ECO:0000313" key="8">
    <source>
        <dbReference type="EMBL" id="MCW1912338.1"/>
    </source>
</evidence>
<dbReference type="Pfam" id="PF17963">
    <property type="entry name" value="Big_9"/>
    <property type="match status" value="1"/>
</dbReference>
<dbReference type="EMBL" id="JAPDDR010000001">
    <property type="protein sequence ID" value="MCW1912338.1"/>
    <property type="molecule type" value="Genomic_DNA"/>
</dbReference>
<evidence type="ECO:0000256" key="3">
    <source>
        <dbReference type="ARBA" id="ARBA00022729"/>
    </source>
</evidence>
<feature type="region of interest" description="Disordered" evidence="5">
    <location>
        <begin position="861"/>
        <end position="885"/>
    </location>
</feature>
<organism evidence="8 9">
    <name type="scientific">Luteolibacter rhizosphaerae</name>
    <dbReference type="NCBI Taxonomy" id="2989719"/>
    <lineage>
        <taxon>Bacteria</taxon>
        <taxon>Pseudomonadati</taxon>
        <taxon>Verrucomicrobiota</taxon>
        <taxon>Verrucomicrobiia</taxon>
        <taxon>Verrucomicrobiales</taxon>
        <taxon>Verrucomicrobiaceae</taxon>
        <taxon>Luteolibacter</taxon>
    </lineage>
</organism>
<feature type="region of interest" description="Disordered" evidence="5">
    <location>
        <begin position="300"/>
        <end position="335"/>
    </location>
</feature>
<keyword evidence="4" id="KW-0106">Calcium</keyword>
<proteinExistence type="predicted"/>
<dbReference type="InterPro" id="IPR059100">
    <property type="entry name" value="TSP3_bac"/>
</dbReference>
<evidence type="ECO:0000259" key="7">
    <source>
        <dbReference type="Pfam" id="PF07995"/>
    </source>
</evidence>
<feature type="chain" id="PRO_5046468076" evidence="6">
    <location>
        <begin position="19"/>
        <end position="1585"/>
    </location>
</feature>
<dbReference type="RefSeq" id="WP_264510649.1">
    <property type="nucleotide sequence ID" value="NZ_JAPDDR010000001.1"/>
</dbReference>
<feature type="compositionally biased region" description="Acidic residues" evidence="5">
    <location>
        <begin position="305"/>
        <end position="319"/>
    </location>
</feature>
<evidence type="ECO:0000256" key="2">
    <source>
        <dbReference type="ARBA" id="ARBA00022525"/>
    </source>
</evidence>
<dbReference type="PANTHER" id="PTHR19328">
    <property type="entry name" value="HEDGEHOG-INTERACTING PROTEIN"/>
    <property type="match status" value="1"/>
</dbReference>
<dbReference type="InterPro" id="IPR011042">
    <property type="entry name" value="6-blade_b-propeller_TolB-like"/>
</dbReference>
<evidence type="ECO:0000256" key="6">
    <source>
        <dbReference type="SAM" id="SignalP"/>
    </source>
</evidence>
<keyword evidence="2" id="KW-0964">Secreted</keyword>
<evidence type="ECO:0000256" key="4">
    <source>
        <dbReference type="ARBA" id="ARBA00022837"/>
    </source>
</evidence>
<accession>A0ABT3FXN1</accession>
<keyword evidence="3 6" id="KW-0732">Signal</keyword>
<comment type="subcellular location">
    <subcellularLocation>
        <location evidence="1">Secreted</location>
    </subcellularLocation>
</comment>
<feature type="compositionally biased region" description="Low complexity" evidence="5">
    <location>
        <begin position="868"/>
        <end position="881"/>
    </location>
</feature>
<protein>
    <submittedName>
        <fullName evidence="8">PQQ-dependent sugar dehydrogenase</fullName>
    </submittedName>
</protein>
<dbReference type="InterPro" id="IPR011041">
    <property type="entry name" value="Quinoprot_gluc/sorb_DH_b-prop"/>
</dbReference>
<feature type="region of interest" description="Disordered" evidence="5">
    <location>
        <begin position="405"/>
        <end position="428"/>
    </location>
</feature>